<evidence type="ECO:0000313" key="3">
    <source>
        <dbReference type="Proteomes" id="UP000523007"/>
    </source>
</evidence>
<evidence type="ECO:0000313" key="2">
    <source>
        <dbReference type="EMBL" id="MBB4930070.1"/>
    </source>
</evidence>
<dbReference type="CDD" id="cd06259">
    <property type="entry name" value="YdcF-like"/>
    <property type="match status" value="1"/>
</dbReference>
<accession>A0A7W7RDP8</accession>
<name>A0A7W7RDP8_9ACTN</name>
<evidence type="ECO:0000259" key="1">
    <source>
        <dbReference type="Pfam" id="PF02698"/>
    </source>
</evidence>
<dbReference type="Pfam" id="PF02698">
    <property type="entry name" value="DUF218"/>
    <property type="match status" value="1"/>
</dbReference>
<dbReference type="InterPro" id="IPR051599">
    <property type="entry name" value="Cell_Envelope_Assoc"/>
</dbReference>
<dbReference type="EMBL" id="JACHJT010000001">
    <property type="protein sequence ID" value="MBB4930070.1"/>
    <property type="molecule type" value="Genomic_DNA"/>
</dbReference>
<comment type="caution">
    <text evidence="2">The sequence shown here is derived from an EMBL/GenBank/DDBJ whole genome shotgun (WGS) entry which is preliminary data.</text>
</comment>
<dbReference type="Proteomes" id="UP000523007">
    <property type="component" value="Unassembled WGS sequence"/>
</dbReference>
<feature type="domain" description="DUF218" evidence="1">
    <location>
        <begin position="47"/>
        <end position="163"/>
    </location>
</feature>
<dbReference type="AlphaFoldDB" id="A0A7W7RDP8"/>
<sequence>MRWSRRRVWFLATALGALLVLPVPFAWLTFTTSEHRSSVGDAPERPVAIVLGAGLAEDGSPATLLSRRLDIAAELYDRGTVQAVLVSGDNSREGYNEPDAMHDHLVAAGVPAAHVVGDYAGFSTWDSCARANRVFGVDSAIVVTQEFHLPRAVRLCQAAGVDTAGVGDASGEVRTIATVYGYVRELPAAFKAALDTVLTPEPTFLGPPEAGIDDALAAPAD</sequence>
<dbReference type="InterPro" id="IPR003848">
    <property type="entry name" value="DUF218"/>
</dbReference>
<dbReference type="PANTHER" id="PTHR30336:SF6">
    <property type="entry name" value="INTEGRAL MEMBRANE PROTEIN"/>
    <property type="match status" value="1"/>
</dbReference>
<gene>
    <name evidence="2" type="ORF">F4561_000890</name>
</gene>
<keyword evidence="3" id="KW-1185">Reference proteome</keyword>
<dbReference type="GO" id="GO:0005886">
    <property type="term" value="C:plasma membrane"/>
    <property type="evidence" value="ECO:0007669"/>
    <property type="project" value="TreeGrafter"/>
</dbReference>
<dbReference type="PANTHER" id="PTHR30336">
    <property type="entry name" value="INNER MEMBRANE PROTEIN, PROBABLE PERMEASE"/>
    <property type="match status" value="1"/>
</dbReference>
<organism evidence="2 3">
    <name type="scientific">Lipingzhangella halophila</name>
    <dbReference type="NCBI Taxonomy" id="1783352"/>
    <lineage>
        <taxon>Bacteria</taxon>
        <taxon>Bacillati</taxon>
        <taxon>Actinomycetota</taxon>
        <taxon>Actinomycetes</taxon>
        <taxon>Streptosporangiales</taxon>
        <taxon>Nocardiopsidaceae</taxon>
        <taxon>Lipingzhangella</taxon>
    </lineage>
</organism>
<reference evidence="2 3" key="1">
    <citation type="submission" date="2020-08" db="EMBL/GenBank/DDBJ databases">
        <title>Sequencing the genomes of 1000 actinobacteria strains.</title>
        <authorList>
            <person name="Klenk H.-P."/>
        </authorList>
    </citation>
    <scope>NUCLEOTIDE SEQUENCE [LARGE SCALE GENOMIC DNA]</scope>
    <source>
        <strain evidence="2 3">DSM 102030</strain>
    </source>
</reference>
<proteinExistence type="predicted"/>
<protein>
    <submittedName>
        <fullName evidence="2">Vancomycin permeability regulator SanA</fullName>
    </submittedName>
</protein>